<dbReference type="EMBL" id="JMQP01000002">
    <property type="protein sequence ID" value="KIS36026.1"/>
    <property type="molecule type" value="Genomic_DNA"/>
</dbReference>
<proteinExistence type="predicted"/>
<name>A0A158SYT2_HAEIF</name>
<accession>A0A158SYT2</accession>
<reference evidence="1 2" key="1">
    <citation type="submission" date="2014-05" db="EMBL/GenBank/DDBJ databases">
        <title>Methylome analysis of the phasevarions of Haemophilus influenzae.</title>
        <authorList>
            <person name="Atack J.M."/>
            <person name="Fox K.L."/>
            <person name="Power P.M."/>
            <person name="Clark T."/>
            <person name="Jurcisek J."/>
            <person name="Korlach J."/>
            <person name="Bakaletz L.O."/>
            <person name="Jennings M.P."/>
        </authorList>
    </citation>
    <scope>NUCLEOTIDE SEQUENCE [LARGE SCALE GENOMIC DNA]</scope>
    <source>
        <strain evidence="1 2">1209</strain>
    </source>
</reference>
<dbReference type="PATRIC" id="fig|727.582.peg.1510"/>
<dbReference type="AlphaFoldDB" id="A0A158SYT2"/>
<dbReference type="Proteomes" id="UP000050700">
    <property type="component" value="Unassembled WGS sequence"/>
</dbReference>
<organism evidence="1 2">
    <name type="scientific">Haemophilus influenzae</name>
    <dbReference type="NCBI Taxonomy" id="727"/>
    <lineage>
        <taxon>Bacteria</taxon>
        <taxon>Pseudomonadati</taxon>
        <taxon>Pseudomonadota</taxon>
        <taxon>Gammaproteobacteria</taxon>
        <taxon>Pasteurellales</taxon>
        <taxon>Pasteurellaceae</taxon>
        <taxon>Haemophilus</taxon>
    </lineage>
</organism>
<comment type="caution">
    <text evidence="1">The sequence shown here is derived from an EMBL/GenBank/DDBJ whole genome shotgun (WGS) entry which is preliminary data.</text>
</comment>
<gene>
    <name evidence="1" type="ORF">NTHI1209_01659</name>
</gene>
<evidence type="ECO:0000313" key="2">
    <source>
        <dbReference type="Proteomes" id="UP000050700"/>
    </source>
</evidence>
<protein>
    <submittedName>
        <fullName evidence="1">Uncharacterized protein</fullName>
    </submittedName>
</protein>
<sequence length="48" mass="5990">MLNECYKDATSNIQKCDREQQILIKNTVYYYLYSKNWTIRSNRIKYIY</sequence>
<evidence type="ECO:0000313" key="1">
    <source>
        <dbReference type="EMBL" id="KIS36026.1"/>
    </source>
</evidence>